<dbReference type="SUPFAM" id="SSF53474">
    <property type="entry name" value="alpha/beta-Hydrolases"/>
    <property type="match status" value="1"/>
</dbReference>
<sequence length="217" mass="25226">MNYRFVFCHGWGFDYKFFQPLINKYFSQVPCHCLDLGYFGEENLNLPEDSTFIGIGHSLGLIKLASLNVKFNALIGIQAFINFLGFDLWLHKKRKLELKAMIQHFQMDPVDTLMSFHKRCGLNYNSFNRLNKAKLMQDLELLTTVHQLPHIPLLILGATNDTIVPQELIYDNFNKDVKVVMHSRGYHSLGLCEYHFVYEQIISFCNGITKEIHTGQF</sequence>
<dbReference type="InterPro" id="IPR029058">
    <property type="entry name" value="AB_hydrolase_fold"/>
</dbReference>
<name>A0A060Q073_9RICK</name>
<dbReference type="EMBL" id="AB934986">
    <property type="protein sequence ID" value="BAP01348.1"/>
    <property type="molecule type" value="Genomic_DNA"/>
</dbReference>
<evidence type="ECO:0000313" key="1">
    <source>
        <dbReference type="EMBL" id="BAP01348.1"/>
    </source>
</evidence>
<organism evidence="1">
    <name type="scientific">Wolbachia sp. SYDL</name>
    <dbReference type="NCBI Taxonomy" id="588441"/>
    <lineage>
        <taxon>Bacteria</taxon>
        <taxon>Pseudomonadati</taxon>
        <taxon>Pseudomonadota</taxon>
        <taxon>Alphaproteobacteria</taxon>
        <taxon>Rickettsiales</taxon>
        <taxon>Anaplasmataceae</taxon>
        <taxon>Wolbachieae</taxon>
        <taxon>Wolbachia</taxon>
    </lineage>
</organism>
<accession>A0A060Q073</accession>
<protein>
    <submittedName>
        <fullName evidence="1">Pimeloyl-[acp] methyl ester esterase</fullName>
    </submittedName>
</protein>
<gene>
    <name evidence="1" type="primary">bioH</name>
</gene>
<proteinExistence type="predicted"/>
<reference evidence="1" key="1">
    <citation type="journal article" date="2014" name="Proc. Natl. Acad. Sci. U.S.A.">
        <title>Evolutionary origin of insect-Wolbachia nutritional mutualism.</title>
        <authorList>
            <person name="Nikoh N."/>
            <person name="Hosokawa T."/>
            <person name="Moriyama M."/>
            <person name="Oshima K."/>
            <person name="Hattori M."/>
            <person name="Fukatsu T."/>
        </authorList>
    </citation>
    <scope>NUCLEOTIDE SEQUENCE</scope>
    <source>
        <strain evidence="1">SYDL</strain>
    </source>
</reference>
<dbReference type="Gene3D" id="3.40.50.1820">
    <property type="entry name" value="alpha/beta hydrolase"/>
    <property type="match status" value="1"/>
</dbReference>
<dbReference type="AlphaFoldDB" id="A0A060Q073"/>